<comment type="subcellular location">
    <subcellularLocation>
        <location evidence="1">Secreted</location>
    </subcellularLocation>
</comment>
<dbReference type="Pfam" id="PF05823">
    <property type="entry name" value="Gp-FAR-1"/>
    <property type="match status" value="1"/>
</dbReference>
<dbReference type="Proteomes" id="UP000053660">
    <property type="component" value="Unassembled WGS sequence"/>
</dbReference>
<dbReference type="AlphaFoldDB" id="A0A0B1T7D1"/>
<evidence type="ECO:0000256" key="7">
    <source>
        <dbReference type="ARBA" id="ARBA00023121"/>
    </source>
</evidence>
<evidence type="ECO:0000256" key="4">
    <source>
        <dbReference type="ARBA" id="ARBA00022525"/>
    </source>
</evidence>
<organism evidence="9 10">
    <name type="scientific">Oesophagostomum dentatum</name>
    <name type="common">Nodular worm</name>
    <dbReference type="NCBI Taxonomy" id="61180"/>
    <lineage>
        <taxon>Eukaryota</taxon>
        <taxon>Metazoa</taxon>
        <taxon>Ecdysozoa</taxon>
        <taxon>Nematoda</taxon>
        <taxon>Chromadorea</taxon>
        <taxon>Rhabditida</taxon>
        <taxon>Rhabditina</taxon>
        <taxon>Rhabditomorpha</taxon>
        <taxon>Strongyloidea</taxon>
        <taxon>Strongylidae</taxon>
        <taxon>Oesophagostomum</taxon>
    </lineage>
</organism>
<evidence type="ECO:0000256" key="5">
    <source>
        <dbReference type="ARBA" id="ARBA00022729"/>
    </source>
</evidence>
<evidence type="ECO:0000313" key="10">
    <source>
        <dbReference type="Proteomes" id="UP000053660"/>
    </source>
</evidence>
<evidence type="ECO:0000256" key="6">
    <source>
        <dbReference type="ARBA" id="ARBA00023054"/>
    </source>
</evidence>
<reference evidence="9 10" key="1">
    <citation type="submission" date="2014-03" db="EMBL/GenBank/DDBJ databases">
        <title>Draft genome of the hookworm Oesophagostomum dentatum.</title>
        <authorList>
            <person name="Mitreva M."/>
        </authorList>
    </citation>
    <scope>NUCLEOTIDE SEQUENCE [LARGE SCALE GENOMIC DNA]</scope>
    <source>
        <strain evidence="9 10">OD-Hann</strain>
    </source>
</reference>
<keyword evidence="6" id="KW-0175">Coiled coil</keyword>
<protein>
    <recommendedName>
        <fullName evidence="3">Fatty-acid and retinol-binding protein 1</fullName>
    </recommendedName>
</protein>
<dbReference type="InterPro" id="IPR008632">
    <property type="entry name" value="Gp-FAR-1"/>
</dbReference>
<evidence type="ECO:0000256" key="1">
    <source>
        <dbReference type="ARBA" id="ARBA00004613"/>
    </source>
</evidence>
<name>A0A0B1T7D1_OESDE</name>
<keyword evidence="4" id="KW-0964">Secreted</keyword>
<feature type="chain" id="PRO_5002065650" description="Fatty-acid and retinol-binding protein 1" evidence="8">
    <location>
        <begin position="19"/>
        <end position="175"/>
    </location>
</feature>
<dbReference type="PANTHER" id="PTHR31418:SF7">
    <property type="entry name" value="FATTY-ACID AND RETINOL-BINDING PROTEIN 1"/>
    <property type="match status" value="1"/>
</dbReference>
<dbReference type="OrthoDB" id="5808308at2759"/>
<gene>
    <name evidence="9" type="ORF">OESDEN_06607</name>
</gene>
<dbReference type="GO" id="GO:0008289">
    <property type="term" value="F:lipid binding"/>
    <property type="evidence" value="ECO:0007669"/>
    <property type="project" value="UniProtKB-KW"/>
</dbReference>
<evidence type="ECO:0000256" key="8">
    <source>
        <dbReference type="SAM" id="SignalP"/>
    </source>
</evidence>
<evidence type="ECO:0000256" key="2">
    <source>
        <dbReference type="ARBA" id="ARBA00006648"/>
    </source>
</evidence>
<accession>A0A0B1T7D1</accession>
<comment type="similarity">
    <text evidence="2">Belongs to the fatty-acid and retinol-binding protein (FARBP) family.</text>
</comment>
<sequence>MLRQLAFIAILLFASSYGFKFTDIPEEFREMMPPELKAFLTGLSDADKAILKEVMKSKSSFQSEDEIVAAIKAKSADLGARVDKIHSLWKEKIAALGPEAQAFAKESMKRGLEIRTKYFADSNPNKAVLKQAALAVIKKFRALSDEAKADYKKQFPIIGGFLSNDKTVQRLESLN</sequence>
<dbReference type="GO" id="GO:0005576">
    <property type="term" value="C:extracellular region"/>
    <property type="evidence" value="ECO:0007669"/>
    <property type="project" value="UniProtKB-SubCell"/>
</dbReference>
<dbReference type="PANTHER" id="PTHR31418">
    <property type="entry name" value="FATTY-ACID AND RETINOL-BINDING PROTEIN 1"/>
    <property type="match status" value="1"/>
</dbReference>
<feature type="signal peptide" evidence="8">
    <location>
        <begin position="1"/>
        <end position="18"/>
    </location>
</feature>
<evidence type="ECO:0000256" key="3">
    <source>
        <dbReference type="ARBA" id="ARBA00017453"/>
    </source>
</evidence>
<dbReference type="Gene3D" id="1.20.120.1100">
    <property type="match status" value="1"/>
</dbReference>
<keyword evidence="10" id="KW-1185">Reference proteome</keyword>
<proteinExistence type="inferred from homology"/>
<dbReference type="EMBL" id="KN550748">
    <property type="protein sequence ID" value="KHJ93483.1"/>
    <property type="molecule type" value="Genomic_DNA"/>
</dbReference>
<keyword evidence="7" id="KW-0446">Lipid-binding</keyword>
<keyword evidence="5 8" id="KW-0732">Signal</keyword>
<evidence type="ECO:0000313" key="9">
    <source>
        <dbReference type="EMBL" id="KHJ93483.1"/>
    </source>
</evidence>